<name>A0AAN7VFX0_9COLE</name>
<evidence type="ECO:0000256" key="1">
    <source>
        <dbReference type="SAM" id="Coils"/>
    </source>
</evidence>
<protein>
    <submittedName>
        <fullName evidence="3">Uncharacterized protein</fullName>
    </submittedName>
</protein>
<feature type="compositionally biased region" description="Basic and acidic residues" evidence="2">
    <location>
        <begin position="541"/>
        <end position="553"/>
    </location>
</feature>
<organism evidence="3 4">
    <name type="scientific">Pyrocoelia pectoralis</name>
    <dbReference type="NCBI Taxonomy" id="417401"/>
    <lineage>
        <taxon>Eukaryota</taxon>
        <taxon>Metazoa</taxon>
        <taxon>Ecdysozoa</taxon>
        <taxon>Arthropoda</taxon>
        <taxon>Hexapoda</taxon>
        <taxon>Insecta</taxon>
        <taxon>Pterygota</taxon>
        <taxon>Neoptera</taxon>
        <taxon>Endopterygota</taxon>
        <taxon>Coleoptera</taxon>
        <taxon>Polyphaga</taxon>
        <taxon>Elateriformia</taxon>
        <taxon>Elateroidea</taxon>
        <taxon>Lampyridae</taxon>
        <taxon>Lampyrinae</taxon>
        <taxon>Pyrocoelia</taxon>
    </lineage>
</organism>
<keyword evidence="4" id="KW-1185">Reference proteome</keyword>
<evidence type="ECO:0000313" key="3">
    <source>
        <dbReference type="EMBL" id="KAK5647490.1"/>
    </source>
</evidence>
<evidence type="ECO:0000256" key="2">
    <source>
        <dbReference type="SAM" id="MobiDB-lite"/>
    </source>
</evidence>
<keyword evidence="1" id="KW-0175">Coiled coil</keyword>
<dbReference type="AlphaFoldDB" id="A0AAN7VFX0"/>
<gene>
    <name evidence="3" type="ORF">RI129_002382</name>
</gene>
<sequence length="649" mass="75664">MMSYNDDDLVKLIELHKQYIYNDKRRLGCLQDIGVQHSEFGNENLCESKSEVQNFQSNTEENKQYSNNIINKDNEEGSQNFPLVEQLDLSSCNGSLAKDKQAFIDKIANSENPLSFQSDGGSGNTMLRYGEFSPNNPHLRVAAVPYLGLGEYEQRKVLISKQRQADYNAHISKKNDLIKSKVNNFFVETLPSKNKGYNKAVQTDIQNIHHKIVQYELRSHNPPEKELSPQPVFIPSNKMHNNRSPILRRSEHRFSSSQNVRPETSKPKSILSSRRTESMRDYHYSYVPSILDGFSYEDRAELIEKERLKREAYQSELRQQIEEKRRLAALRDEQDRREQELENKRFEQQLLKMQEEQYREEQYRAQKNQVFRRTSEDLKLYRDDQLDRSFRKHADSESSVTSLRNTKVASKQLSHYSPPVSRRVPYSFNIPSTSAFANPTNRYNSSFYDSYKKDSFTRKNFCSRSESVNRDEPRSRSNSFNRYETALNRHESLSRIDSLQRQEWLNRLDSLSIKDSICRVPRRHSATQQDLSLMRRSPKSQRSDRSSCSRLDDPLPIPILKAHSPVAKDLKNSIAIDSSKRSTDTVRKLEDRWQVPAVQRNIITHSDPGDGQGRSILTQLGAIRLQLQKEQLRMDETLRKRGISQPKAV</sequence>
<proteinExistence type="predicted"/>
<accession>A0AAN7VFX0</accession>
<dbReference type="EMBL" id="JAVRBK010000002">
    <property type="protein sequence ID" value="KAK5647490.1"/>
    <property type="molecule type" value="Genomic_DNA"/>
</dbReference>
<feature type="region of interest" description="Disordered" evidence="2">
    <location>
        <begin position="524"/>
        <end position="554"/>
    </location>
</feature>
<dbReference type="Proteomes" id="UP001329430">
    <property type="component" value="Chromosome 2"/>
</dbReference>
<feature type="region of interest" description="Disordered" evidence="2">
    <location>
        <begin position="462"/>
        <end position="483"/>
    </location>
</feature>
<feature type="region of interest" description="Disordered" evidence="2">
    <location>
        <begin position="221"/>
        <end position="277"/>
    </location>
</feature>
<feature type="coiled-coil region" evidence="1">
    <location>
        <begin position="303"/>
        <end position="356"/>
    </location>
</feature>
<comment type="caution">
    <text evidence="3">The sequence shown here is derived from an EMBL/GenBank/DDBJ whole genome shotgun (WGS) entry which is preliminary data.</text>
</comment>
<evidence type="ECO:0000313" key="4">
    <source>
        <dbReference type="Proteomes" id="UP001329430"/>
    </source>
</evidence>
<reference evidence="3 4" key="1">
    <citation type="journal article" date="2024" name="Insects">
        <title>An Improved Chromosome-Level Genome Assembly of the Firefly Pyrocoelia pectoralis.</title>
        <authorList>
            <person name="Fu X."/>
            <person name="Meyer-Rochow V.B."/>
            <person name="Ballantyne L."/>
            <person name="Zhu X."/>
        </authorList>
    </citation>
    <scope>NUCLEOTIDE SEQUENCE [LARGE SCALE GENOMIC DNA]</scope>
    <source>
        <strain evidence="3">XCY_ONT2</strain>
    </source>
</reference>